<gene>
    <name evidence="6" type="ORF">J41TS12_37750</name>
</gene>
<dbReference type="GO" id="GO:0016491">
    <property type="term" value="F:oxidoreductase activity"/>
    <property type="evidence" value="ECO:0007669"/>
    <property type="project" value="UniProtKB-KW"/>
</dbReference>
<evidence type="ECO:0000256" key="4">
    <source>
        <dbReference type="ARBA" id="ARBA00023004"/>
    </source>
</evidence>
<keyword evidence="7" id="KW-1185">Reference proteome</keyword>
<keyword evidence="2" id="KW-0479">Metal-binding</keyword>
<protein>
    <recommendedName>
        <fullName evidence="8">FAD dependent oxidoreductase</fullName>
    </recommendedName>
</protein>
<dbReference type="PANTHER" id="PTHR43498:SF1">
    <property type="entry name" value="COB--COM HETERODISULFIDE REDUCTASE IRON-SULFUR SUBUNIT A"/>
    <property type="match status" value="1"/>
</dbReference>
<dbReference type="InterPro" id="IPR036188">
    <property type="entry name" value="FAD/NAD-bd_sf"/>
</dbReference>
<name>A0A919XTW6_9BACL</name>
<dbReference type="Proteomes" id="UP000681162">
    <property type="component" value="Unassembled WGS sequence"/>
</dbReference>
<keyword evidence="1" id="KW-0004">4Fe-4S</keyword>
<dbReference type="SUPFAM" id="SSF49785">
    <property type="entry name" value="Galactose-binding domain-like"/>
    <property type="match status" value="1"/>
</dbReference>
<dbReference type="Gene3D" id="3.50.50.60">
    <property type="entry name" value="FAD/NAD(P)-binding domain"/>
    <property type="match status" value="1"/>
</dbReference>
<dbReference type="EMBL" id="BORR01000016">
    <property type="protein sequence ID" value="GIO38914.1"/>
    <property type="molecule type" value="Genomic_DNA"/>
</dbReference>
<dbReference type="SUPFAM" id="SSF51905">
    <property type="entry name" value="FAD/NAD(P)-binding domain"/>
    <property type="match status" value="1"/>
</dbReference>
<sequence>MRNETVHNDITVVGGGLAGVCAAVAAARLGKKVALVQNRPVLGGNSSSEVRVWVCGATAHGTNRYARETGIMGEMFVENQYRNPDGNPYLWDLVVLETVLAEPNITLYLNTDVHEVDAEGAEEERQIRSVTGWMMGSERRIRFESPVFLDCTGDGLVGFLAGAKHRIGREARHEYGEAWAPEAADGITLGSTLLFYTKDAGHPVKFIPPSFAKDISKTPIPLNRVIRSGDSGCHYWWIEWGGELDTVHDNERIRDELWAVIYGIWDYIKNSGQWEADNLTLEWIGSIPGKREYRRFIGDYVLTQNDILAQEPFEDRIAFGGWSIDLHPPQGMYAEESGSKHLHADGNYHIPFRSLYSVNVSNLLFAGRNISATHVAFGTTRVMATCAVIGEAAGTAAALCADRGVTPRELSHGHTPLLLQTLLRQDASVLGLKNEDAGDLARRAKISASSFLSGLAAESPDEAYALERDIAMLLPADPGIAGSIEWLLDASQPTELTVEVWSTGRPENYVPAVLEHQTTVAVPKGSKQWLPVLLDWTPAEAQNAFIIVRSNPDIHLYLSHTPLTGLLAFERGHGHGVSKDLEDHDDSQPVVEWSMKRLVRKVFCFRTDYQTNAYRPEQIADGFKRPYGGPHLWLSEPMTVDNAPWLTLEWENEQTVREIHLIFNDDVNEDLINLHHHRTPFEILPELVKNYRVESQDAAGNWRTLIAESGNRRRKRVHRLEAAVQAKALRLTVEETNGSKHAEVIEIRVYK</sequence>
<dbReference type="PANTHER" id="PTHR43498">
    <property type="entry name" value="FERREDOXIN:COB-COM HETERODISULFIDE REDUCTASE SUBUNIT A"/>
    <property type="match status" value="1"/>
</dbReference>
<evidence type="ECO:0008006" key="8">
    <source>
        <dbReference type="Google" id="ProtNLM"/>
    </source>
</evidence>
<evidence type="ECO:0000256" key="2">
    <source>
        <dbReference type="ARBA" id="ARBA00022723"/>
    </source>
</evidence>
<dbReference type="AlphaFoldDB" id="A0A919XTW6"/>
<keyword evidence="3" id="KW-0560">Oxidoreductase</keyword>
<accession>A0A919XTW6</accession>
<keyword evidence="4" id="KW-0408">Iron</keyword>
<reference evidence="6 7" key="1">
    <citation type="submission" date="2021-03" db="EMBL/GenBank/DDBJ databases">
        <title>Antimicrobial resistance genes in bacteria isolated from Japanese honey, and their potential for conferring macrolide and lincosamide resistance in the American foulbrood pathogen Paenibacillus larvae.</title>
        <authorList>
            <person name="Okamoto M."/>
            <person name="Kumagai M."/>
            <person name="Kanamori H."/>
            <person name="Takamatsu D."/>
        </authorList>
    </citation>
    <scope>NUCLEOTIDE SEQUENCE [LARGE SCALE GENOMIC DNA]</scope>
    <source>
        <strain evidence="6 7">J41TS12</strain>
    </source>
</reference>
<dbReference type="InterPro" id="IPR039650">
    <property type="entry name" value="HdrA-like"/>
</dbReference>
<proteinExistence type="predicted"/>
<comment type="caution">
    <text evidence="6">The sequence shown here is derived from an EMBL/GenBank/DDBJ whole genome shotgun (WGS) entry which is preliminary data.</text>
</comment>
<evidence type="ECO:0000256" key="3">
    <source>
        <dbReference type="ARBA" id="ARBA00023002"/>
    </source>
</evidence>
<dbReference type="RefSeq" id="WP_212941601.1">
    <property type="nucleotide sequence ID" value="NZ_BORR01000016.1"/>
</dbReference>
<dbReference type="Gene3D" id="2.60.120.260">
    <property type="entry name" value="Galactose-binding domain-like"/>
    <property type="match status" value="1"/>
</dbReference>
<evidence type="ECO:0000256" key="1">
    <source>
        <dbReference type="ARBA" id="ARBA00022485"/>
    </source>
</evidence>
<organism evidence="6 7">
    <name type="scientific">Paenibacillus antibioticophila</name>
    <dbReference type="NCBI Taxonomy" id="1274374"/>
    <lineage>
        <taxon>Bacteria</taxon>
        <taxon>Bacillati</taxon>
        <taxon>Bacillota</taxon>
        <taxon>Bacilli</taxon>
        <taxon>Bacillales</taxon>
        <taxon>Paenibacillaceae</taxon>
        <taxon>Paenibacillus</taxon>
    </lineage>
</organism>
<evidence type="ECO:0000313" key="7">
    <source>
        <dbReference type="Proteomes" id="UP000681162"/>
    </source>
</evidence>
<dbReference type="InterPro" id="IPR008979">
    <property type="entry name" value="Galactose-bd-like_sf"/>
</dbReference>
<keyword evidence="5" id="KW-0411">Iron-sulfur</keyword>
<evidence type="ECO:0000313" key="6">
    <source>
        <dbReference type="EMBL" id="GIO38914.1"/>
    </source>
</evidence>
<dbReference type="Pfam" id="PF12831">
    <property type="entry name" value="FAD_oxidored"/>
    <property type="match status" value="1"/>
</dbReference>
<evidence type="ECO:0000256" key="5">
    <source>
        <dbReference type="ARBA" id="ARBA00023014"/>
    </source>
</evidence>
<dbReference type="GO" id="GO:0051539">
    <property type="term" value="F:4 iron, 4 sulfur cluster binding"/>
    <property type="evidence" value="ECO:0007669"/>
    <property type="project" value="UniProtKB-KW"/>
</dbReference>
<dbReference type="GO" id="GO:0046872">
    <property type="term" value="F:metal ion binding"/>
    <property type="evidence" value="ECO:0007669"/>
    <property type="project" value="UniProtKB-KW"/>
</dbReference>